<keyword evidence="1" id="KW-0812">Transmembrane</keyword>
<protein>
    <submittedName>
        <fullName evidence="2">Uncharacterized protein</fullName>
    </submittedName>
</protein>
<evidence type="ECO:0000313" key="2">
    <source>
        <dbReference type="EMBL" id="MDL4839415.1"/>
    </source>
</evidence>
<gene>
    <name evidence="2" type="ORF">QQS35_02930</name>
</gene>
<accession>A0ABT7L0T6</accession>
<reference evidence="2 3" key="1">
    <citation type="submission" date="2023-06" db="EMBL/GenBank/DDBJ databases">
        <title>Aquibacillus rhizosphaerae LR5S19.</title>
        <authorList>
            <person name="Sun J.-Q."/>
        </authorList>
    </citation>
    <scope>NUCLEOTIDE SEQUENCE [LARGE SCALE GENOMIC DNA]</scope>
    <source>
        <strain evidence="2 3">LR5S19</strain>
    </source>
</reference>
<evidence type="ECO:0000256" key="1">
    <source>
        <dbReference type="SAM" id="Phobius"/>
    </source>
</evidence>
<name>A0ABT7L0T6_9BACI</name>
<proteinExistence type="predicted"/>
<feature type="transmembrane region" description="Helical" evidence="1">
    <location>
        <begin position="35"/>
        <end position="51"/>
    </location>
</feature>
<comment type="caution">
    <text evidence="2">The sequence shown here is derived from an EMBL/GenBank/DDBJ whole genome shotgun (WGS) entry which is preliminary data.</text>
</comment>
<dbReference type="Proteomes" id="UP001235343">
    <property type="component" value="Unassembled WGS sequence"/>
</dbReference>
<keyword evidence="1" id="KW-0472">Membrane</keyword>
<organism evidence="2 3">
    <name type="scientific">Aquibacillus rhizosphaerae</name>
    <dbReference type="NCBI Taxonomy" id="3051431"/>
    <lineage>
        <taxon>Bacteria</taxon>
        <taxon>Bacillati</taxon>
        <taxon>Bacillota</taxon>
        <taxon>Bacilli</taxon>
        <taxon>Bacillales</taxon>
        <taxon>Bacillaceae</taxon>
        <taxon>Aquibacillus</taxon>
    </lineage>
</organism>
<keyword evidence="3" id="KW-1185">Reference proteome</keyword>
<dbReference type="RefSeq" id="WP_285930282.1">
    <property type="nucleotide sequence ID" value="NZ_JASTZU010000016.1"/>
</dbReference>
<dbReference type="EMBL" id="JASTZU010000016">
    <property type="protein sequence ID" value="MDL4839415.1"/>
    <property type="molecule type" value="Genomic_DNA"/>
</dbReference>
<keyword evidence="1" id="KW-1133">Transmembrane helix</keyword>
<sequence length="53" mass="6086">MELLLWITIANILTGLILAVITRNMESKKSSRIQSVVWGIMGIILLAWWLFTK</sequence>
<feature type="transmembrane region" description="Helical" evidence="1">
    <location>
        <begin position="6"/>
        <end position="23"/>
    </location>
</feature>
<evidence type="ECO:0000313" key="3">
    <source>
        <dbReference type="Proteomes" id="UP001235343"/>
    </source>
</evidence>